<dbReference type="RefSeq" id="WP_255187993.1">
    <property type="nucleotide sequence ID" value="NZ_CP113517.1"/>
</dbReference>
<dbReference type="InterPro" id="IPR036425">
    <property type="entry name" value="MoaB/Mog-like_dom_sf"/>
</dbReference>
<dbReference type="PANTHER" id="PTHR13939:SF0">
    <property type="entry name" value="NMN AMIDOHYDROLASE-LIKE PROTEIN YFAY"/>
    <property type="match status" value="1"/>
</dbReference>
<dbReference type="Gene3D" id="3.40.980.10">
    <property type="entry name" value="MoaB/Mog-like domain"/>
    <property type="match status" value="1"/>
</dbReference>
<proteinExistence type="predicted"/>
<dbReference type="InterPro" id="IPR036653">
    <property type="entry name" value="CinA-like_C"/>
</dbReference>
<dbReference type="PANTHER" id="PTHR13939">
    <property type="entry name" value="NICOTINAMIDE-NUCLEOTIDE AMIDOHYDROLASE PNCC"/>
    <property type="match status" value="1"/>
</dbReference>
<name>A0ABY7GCI1_9GAMM</name>
<evidence type="ECO:0000313" key="2">
    <source>
        <dbReference type="EMBL" id="WAR43017.1"/>
    </source>
</evidence>
<dbReference type="InterPro" id="IPR001453">
    <property type="entry name" value="MoaB/Mog_dom"/>
</dbReference>
<keyword evidence="3" id="KW-1185">Reference proteome</keyword>
<dbReference type="InterPro" id="IPR008135">
    <property type="entry name" value="Competence-induced_CinA"/>
</dbReference>
<evidence type="ECO:0000313" key="3">
    <source>
        <dbReference type="Proteomes" id="UP001162780"/>
    </source>
</evidence>
<dbReference type="InterPro" id="IPR050101">
    <property type="entry name" value="CinA"/>
</dbReference>
<dbReference type="SUPFAM" id="SSF142433">
    <property type="entry name" value="CinA-like"/>
    <property type="match status" value="1"/>
</dbReference>
<dbReference type="SUPFAM" id="SSF53218">
    <property type="entry name" value="Molybdenum cofactor biosynthesis proteins"/>
    <property type="match status" value="1"/>
</dbReference>
<protein>
    <submittedName>
        <fullName evidence="2">Molybdopterin-binding protein</fullName>
    </submittedName>
</protein>
<feature type="domain" description="MoaB/Mog" evidence="1">
    <location>
        <begin position="6"/>
        <end position="172"/>
    </location>
</feature>
<dbReference type="Pfam" id="PF00994">
    <property type="entry name" value="MoCF_biosynth"/>
    <property type="match status" value="1"/>
</dbReference>
<dbReference type="Gene3D" id="3.30.70.2860">
    <property type="match status" value="1"/>
</dbReference>
<evidence type="ECO:0000259" key="1">
    <source>
        <dbReference type="SMART" id="SM00852"/>
    </source>
</evidence>
<accession>A0ABY7GCI1</accession>
<dbReference type="CDD" id="cd00885">
    <property type="entry name" value="cinA"/>
    <property type="match status" value="1"/>
</dbReference>
<dbReference type="NCBIfam" id="TIGR00177">
    <property type="entry name" value="molyb_syn"/>
    <property type="match status" value="1"/>
</dbReference>
<dbReference type="PIRSF" id="PIRSF006728">
    <property type="entry name" value="CinA"/>
    <property type="match status" value="1"/>
</dbReference>
<organism evidence="2 3">
    <name type="scientific">Methylomonas rapida</name>
    <dbReference type="NCBI Taxonomy" id="2963939"/>
    <lineage>
        <taxon>Bacteria</taxon>
        <taxon>Pseudomonadati</taxon>
        <taxon>Pseudomonadota</taxon>
        <taxon>Gammaproteobacteria</taxon>
        <taxon>Methylococcales</taxon>
        <taxon>Methylococcaceae</taxon>
        <taxon>Methylomonas</taxon>
    </lineage>
</organism>
<dbReference type="Proteomes" id="UP001162780">
    <property type="component" value="Chromosome"/>
</dbReference>
<sequence length="407" mass="44484">MTVIAEIFSQGEEVVSGQIVDSNATWLSQQLNELGFAVKRHTAVGDDLDDLVGLIREIAARADCCICTGGLGPTVDDLTAEAVAIAAGQTLRFDAEAMRQIAAYFSSRQREMPAINRKQAYFPEQAIRIDNPIGTAPGFALQIQRCWFVFLPGVPSEMKAMFGALRERLLRRFRLQPDALVVLRSLGIGESTIQQALHDLTLPEGVRLGFRAAVDEVQTKLSFPANHPLTEMRSLTRVVATRIGDHVFAIDGLPDEAGGDLLTVVDRYLRENGHKLAVLETASGGMLAAKCHGREWLASVTIAKDLQHAGRLCNTETMGDMAQAAQQLANRLKQQQDADLALVQVYLGSADDYRRPSGRIVLYNCLLTDTGVFHSQQNLAGAAQTKQNQAALFSLDLIRRTLQNSCL</sequence>
<dbReference type="EMBL" id="CP113517">
    <property type="protein sequence ID" value="WAR43017.1"/>
    <property type="molecule type" value="Genomic_DNA"/>
</dbReference>
<reference evidence="2" key="1">
    <citation type="submission" date="2022-11" db="EMBL/GenBank/DDBJ databases">
        <title>Methylomonas rapida sp. nov., Carotenoid-Producing Obligate Methanotrophs with High Growth Characteristics and Biotechnological Potential.</title>
        <authorList>
            <person name="Tikhonova E.N."/>
            <person name="Suleimanov R.Z."/>
            <person name="Miroshnikov K."/>
            <person name="Oshkin I.Y."/>
            <person name="Belova S.E."/>
            <person name="Danilova O.V."/>
            <person name="Ashikhmin A."/>
            <person name="Konopkin A."/>
            <person name="But S.Y."/>
            <person name="Khmelenina V.N."/>
            <person name="Kuznetsov N."/>
            <person name="Pimenov N.V."/>
            <person name="Dedysh S.N."/>
        </authorList>
    </citation>
    <scope>NUCLEOTIDE SEQUENCE</scope>
    <source>
        <strain evidence="2">MP1</strain>
    </source>
</reference>
<gene>
    <name evidence="2" type="ORF">NM686_011445</name>
</gene>
<dbReference type="SMART" id="SM00852">
    <property type="entry name" value="MoCF_biosynth"/>
    <property type="match status" value="1"/>
</dbReference>